<dbReference type="OrthoDB" id="2159690at2759"/>
<dbReference type="EMBL" id="AAQR03169557">
    <property type="status" value="NOT_ANNOTATED_CDS"/>
    <property type="molecule type" value="Genomic_DNA"/>
</dbReference>
<evidence type="ECO:0000256" key="7">
    <source>
        <dbReference type="ARBA" id="ARBA00023054"/>
    </source>
</evidence>
<keyword evidence="5" id="KW-0493">Microtubule</keyword>
<dbReference type="AlphaFoldDB" id="H0Y0G8"/>
<dbReference type="KEGG" id="oga:100963475"/>
<protein>
    <submittedName>
        <fullName evidence="12">HAUS augmin like complex subunit 3</fullName>
    </submittedName>
</protein>
<dbReference type="Proteomes" id="UP000005225">
    <property type="component" value="Unassembled WGS sequence"/>
</dbReference>
<evidence type="ECO:0000256" key="5">
    <source>
        <dbReference type="ARBA" id="ARBA00022701"/>
    </source>
</evidence>
<dbReference type="InParanoid" id="H0Y0G8"/>
<dbReference type="GO" id="GO:0051225">
    <property type="term" value="P:spindle assembly"/>
    <property type="evidence" value="ECO:0007669"/>
    <property type="project" value="Ensembl"/>
</dbReference>
<dbReference type="GO" id="GO:0005654">
    <property type="term" value="C:nucleoplasm"/>
    <property type="evidence" value="ECO:0007669"/>
    <property type="project" value="Ensembl"/>
</dbReference>
<comment type="subcellular location">
    <subcellularLocation>
        <location evidence="1">Cytoplasm</location>
        <location evidence="1">Cytoskeleton</location>
        <location evidence="1">Spindle</location>
    </subcellularLocation>
</comment>
<dbReference type="InterPro" id="IPR026206">
    <property type="entry name" value="HAUS3"/>
</dbReference>
<dbReference type="RefSeq" id="XP_003801174.2">
    <property type="nucleotide sequence ID" value="XM_003801126.3"/>
</dbReference>
<dbReference type="PRINTS" id="PR02089">
    <property type="entry name" value="HAUSAUGMINL3"/>
</dbReference>
<reference evidence="12" key="3">
    <citation type="submission" date="2025-09" db="UniProtKB">
        <authorList>
            <consortium name="Ensembl"/>
        </authorList>
    </citation>
    <scope>IDENTIFICATION</scope>
</reference>
<reference evidence="12" key="2">
    <citation type="submission" date="2025-08" db="UniProtKB">
        <authorList>
            <consortium name="Ensembl"/>
        </authorList>
    </citation>
    <scope>IDENTIFICATION</scope>
</reference>
<evidence type="ECO:0000256" key="1">
    <source>
        <dbReference type="ARBA" id="ARBA00004186"/>
    </source>
</evidence>
<dbReference type="GO" id="GO:0036064">
    <property type="term" value="C:ciliary basal body"/>
    <property type="evidence" value="ECO:0007669"/>
    <property type="project" value="Ensembl"/>
</dbReference>
<keyword evidence="3" id="KW-0963">Cytoplasm</keyword>
<dbReference type="PANTHER" id="PTHR19378:SF0">
    <property type="entry name" value="HAUS AUGMIN-LIKE COMPLEX SUBUNIT 3"/>
    <property type="match status" value="1"/>
</dbReference>
<keyword evidence="8" id="KW-0206">Cytoskeleton</keyword>
<evidence type="ECO:0000256" key="9">
    <source>
        <dbReference type="ARBA" id="ARBA00023306"/>
    </source>
</evidence>
<sequence length="603" mass="69777">MSCGNDFVGILKKIGYPKAEILNGEDFDWLFETVDAKSFLKWFCGNVNEQNVLSEKELEAFSILQKSGKPILEGVALEEVLKTCKTSDLKTPRLDDKEVMKLEDEVQTLQKLKNLKIQRRNKCQLMASVTSHRSLRLHAKEEEATKQLKQSQGILNTMNAKISNELQALTDVVTKLMMFFRQSDLVQGTNPLVFLSYFSLENYLSQEERSTTALTLYTKKQFFQGIHEVVESSNEENFQLLDIQTPSICDNQEVLEERQLEMARLQLAYICAQHQLIHLKASNLSMKSSIKWAEENLHSLTSKAIGEENLDAKISSLNNEIMKLEEQITHMKDKSLPAVVKENAQLLNMPVVKGDFDLQIAKQDYYTTRQEFVLNQLIKQKASFELLQLSYEIELRKHWDIHRQLENLVQELSQSNMMLCQRLEMLTDPSISQQMNQRNTIDSKDYSTHRLYQLLEGENKKKELFLTHGNLEEVAKKLKQNVSLAQDQLAVSVQEHFFFLSKLNNDVDMLCDALYKGGNQLLLSDQELMEQFHQVEAQMNKLSHLLTDILADVKTKRKILATNKLHQMERELYVYFLKDEDHLKEIIENLETQSKIRSAGLED</sequence>
<feature type="coiled-coil region" evidence="10">
    <location>
        <begin position="307"/>
        <end position="334"/>
    </location>
</feature>
<evidence type="ECO:0000256" key="10">
    <source>
        <dbReference type="SAM" id="Coils"/>
    </source>
</evidence>
<proteinExistence type="inferred from homology"/>
<dbReference type="InterPro" id="IPR032733">
    <property type="entry name" value="HAUS3_N"/>
</dbReference>
<dbReference type="GO" id="GO:0045171">
    <property type="term" value="C:intercellular bridge"/>
    <property type="evidence" value="ECO:0007669"/>
    <property type="project" value="Ensembl"/>
</dbReference>
<dbReference type="GO" id="GO:0007098">
    <property type="term" value="P:centrosome cycle"/>
    <property type="evidence" value="ECO:0007669"/>
    <property type="project" value="Ensembl"/>
</dbReference>
<evidence type="ECO:0000256" key="4">
    <source>
        <dbReference type="ARBA" id="ARBA00022618"/>
    </source>
</evidence>
<feature type="domain" description="HAUS augmin-like complex subunit 3 N-terminal" evidence="11">
    <location>
        <begin position="29"/>
        <end position="281"/>
    </location>
</feature>
<evidence type="ECO:0000259" key="11">
    <source>
        <dbReference type="Pfam" id="PF14932"/>
    </source>
</evidence>
<evidence type="ECO:0000313" key="12">
    <source>
        <dbReference type="Ensembl" id="ENSOGAP00000021861.1"/>
    </source>
</evidence>
<dbReference type="STRING" id="30611.ENSOGAP00000021861"/>
<dbReference type="PANTHER" id="PTHR19378">
    <property type="entry name" value="GOLGIN- RELATED"/>
    <property type="match status" value="1"/>
</dbReference>
<dbReference type="eggNOG" id="ENOG502R4I5">
    <property type="taxonomic scope" value="Eukaryota"/>
</dbReference>
<dbReference type="GO" id="GO:0005739">
    <property type="term" value="C:mitochondrion"/>
    <property type="evidence" value="ECO:0007669"/>
    <property type="project" value="Ensembl"/>
</dbReference>
<dbReference type="OMA" id="LEWFCGN"/>
<organism evidence="12 13">
    <name type="scientific">Otolemur garnettii</name>
    <name type="common">Small-eared galago</name>
    <name type="synonym">Garnett's greater bushbaby</name>
    <dbReference type="NCBI Taxonomy" id="30611"/>
    <lineage>
        <taxon>Eukaryota</taxon>
        <taxon>Metazoa</taxon>
        <taxon>Chordata</taxon>
        <taxon>Craniata</taxon>
        <taxon>Vertebrata</taxon>
        <taxon>Euteleostomi</taxon>
        <taxon>Mammalia</taxon>
        <taxon>Eutheria</taxon>
        <taxon>Euarchontoglires</taxon>
        <taxon>Primates</taxon>
        <taxon>Strepsirrhini</taxon>
        <taxon>Lorisiformes</taxon>
        <taxon>Galagidae</taxon>
        <taxon>Otolemur</taxon>
    </lineage>
</organism>
<evidence type="ECO:0000256" key="8">
    <source>
        <dbReference type="ARBA" id="ARBA00023212"/>
    </source>
</evidence>
<name>H0Y0G8_OTOGA</name>
<accession>H0Y0G8</accession>
<evidence type="ECO:0000256" key="3">
    <source>
        <dbReference type="ARBA" id="ARBA00022490"/>
    </source>
</evidence>
<keyword evidence="9" id="KW-0131">Cell cycle</keyword>
<keyword evidence="7 10" id="KW-0175">Coiled coil</keyword>
<dbReference type="HOGENOM" id="CLU_031795_0_0_1"/>
<dbReference type="Pfam" id="PF14932">
    <property type="entry name" value="HAUS-augmin3"/>
    <property type="match status" value="1"/>
</dbReference>
<dbReference type="GO" id="GO:1990498">
    <property type="term" value="C:mitotic spindle microtubule"/>
    <property type="evidence" value="ECO:0007669"/>
    <property type="project" value="Ensembl"/>
</dbReference>
<keyword evidence="13" id="KW-1185">Reference proteome</keyword>
<dbReference type="GeneID" id="100963475"/>
<dbReference type="CTD" id="79441"/>
<keyword evidence="4" id="KW-0132">Cell division</keyword>
<dbReference type="Ensembl" id="ENSOGAT00000030540.1">
    <property type="protein sequence ID" value="ENSOGAP00000021861.1"/>
    <property type="gene ID" value="ENSOGAG00000032569.1"/>
</dbReference>
<comment type="similarity">
    <text evidence="2">Belongs to the HAUS3 family.</text>
</comment>
<reference evidence="13" key="1">
    <citation type="submission" date="2011-03" db="EMBL/GenBank/DDBJ databases">
        <title>Version 3 of the genome sequence of Otolemur garnettii (Bushbaby).</title>
        <authorList>
            <consortium name="The Broad Institute Genome Sequencing Platform"/>
            <person name="Di Palma F."/>
            <person name="Johnson J."/>
            <person name="Lander E.S."/>
            <person name="Lindblad-Toh K."/>
            <person name="Jaffe D.B."/>
            <person name="Gnerre S."/>
            <person name="MacCallum I."/>
            <person name="Przybylski D."/>
            <person name="Ribeiro F.J."/>
            <person name="Burton J.N."/>
            <person name="Walker B.J."/>
            <person name="Sharpe T."/>
            <person name="Hall G."/>
        </authorList>
    </citation>
    <scope>NUCLEOTIDE SEQUENCE [LARGE SCALE GENOMIC DNA]</scope>
</reference>
<dbReference type="FunCoup" id="H0Y0G8">
    <property type="interactions" value="2136"/>
</dbReference>
<evidence type="ECO:0000256" key="6">
    <source>
        <dbReference type="ARBA" id="ARBA00022776"/>
    </source>
</evidence>
<evidence type="ECO:0000313" key="13">
    <source>
        <dbReference type="Proteomes" id="UP000005225"/>
    </source>
</evidence>
<dbReference type="GeneTree" id="ENSGT00390000011904"/>
<gene>
    <name evidence="12" type="primary">HAUS3</name>
</gene>
<evidence type="ECO:0000256" key="2">
    <source>
        <dbReference type="ARBA" id="ARBA00009645"/>
    </source>
</evidence>
<keyword evidence="6" id="KW-0498">Mitosis</keyword>
<dbReference type="GO" id="GO:0070652">
    <property type="term" value="C:HAUS complex"/>
    <property type="evidence" value="ECO:0007669"/>
    <property type="project" value="Ensembl"/>
</dbReference>
<dbReference type="GO" id="GO:0005813">
    <property type="term" value="C:centrosome"/>
    <property type="evidence" value="ECO:0007669"/>
    <property type="project" value="Ensembl"/>
</dbReference>
<dbReference type="GO" id="GO:0051301">
    <property type="term" value="P:cell division"/>
    <property type="evidence" value="ECO:0007669"/>
    <property type="project" value="UniProtKB-KW"/>
</dbReference>